<dbReference type="Gene3D" id="3.10.100.10">
    <property type="entry name" value="Mannose-Binding Protein A, subunit A"/>
    <property type="match status" value="1"/>
</dbReference>
<dbReference type="GO" id="GO:0005537">
    <property type="term" value="F:D-mannose binding"/>
    <property type="evidence" value="ECO:0007669"/>
    <property type="project" value="UniProtKB-KW"/>
</dbReference>
<evidence type="ECO:0000256" key="12">
    <source>
        <dbReference type="ARBA" id="ARBA00023054"/>
    </source>
</evidence>
<keyword evidence="10" id="KW-0180">Complement pathway</keyword>
<dbReference type="InterPro" id="IPR001304">
    <property type="entry name" value="C-type_lectin-like"/>
</dbReference>
<dbReference type="InterPro" id="IPR008160">
    <property type="entry name" value="Collagen"/>
</dbReference>
<dbReference type="GO" id="GO:0006958">
    <property type="term" value="P:complement activation, classical pathway"/>
    <property type="evidence" value="ECO:0007669"/>
    <property type="project" value="UniProtKB-KW"/>
</dbReference>
<dbReference type="PROSITE" id="PS00615">
    <property type="entry name" value="C_TYPE_LECTIN_1"/>
    <property type="match status" value="1"/>
</dbReference>
<dbReference type="Proteomes" id="UP000662637">
    <property type="component" value="Unassembled WGS sequence"/>
</dbReference>
<evidence type="ECO:0000313" key="22">
    <source>
        <dbReference type="EMBL" id="VTJ78352.1"/>
    </source>
</evidence>
<feature type="chain" id="PRO_5033479290" description="Mannose-binding protein C" evidence="19">
    <location>
        <begin position="18"/>
        <end position="255"/>
    </location>
</feature>
<organism evidence="22 23">
    <name type="scientific">Marmota monax</name>
    <name type="common">Woodchuck</name>
    <dbReference type="NCBI Taxonomy" id="9995"/>
    <lineage>
        <taxon>Eukaryota</taxon>
        <taxon>Metazoa</taxon>
        <taxon>Chordata</taxon>
        <taxon>Craniata</taxon>
        <taxon>Vertebrata</taxon>
        <taxon>Euteleostomi</taxon>
        <taxon>Mammalia</taxon>
        <taxon>Eutheria</taxon>
        <taxon>Euarchontoglires</taxon>
        <taxon>Glires</taxon>
        <taxon>Rodentia</taxon>
        <taxon>Sciuromorpha</taxon>
        <taxon>Sciuridae</taxon>
        <taxon>Xerinae</taxon>
        <taxon>Marmotini</taxon>
        <taxon>Marmota</taxon>
    </lineage>
</organism>
<evidence type="ECO:0000256" key="6">
    <source>
        <dbReference type="ARBA" id="ARBA00022734"/>
    </source>
</evidence>
<evidence type="ECO:0000256" key="19">
    <source>
        <dbReference type="SAM" id="SignalP"/>
    </source>
</evidence>
<feature type="domain" description="C-type lectin" evidence="20">
    <location>
        <begin position="174"/>
        <end position="252"/>
    </location>
</feature>
<dbReference type="EMBL" id="WJEC01000722">
    <property type="protein sequence ID" value="KAF7481372.1"/>
    <property type="molecule type" value="Genomic_DNA"/>
</dbReference>
<evidence type="ECO:0000256" key="17">
    <source>
        <dbReference type="ARBA" id="ARBA00032886"/>
    </source>
</evidence>
<dbReference type="PANTHER" id="PTHR24024">
    <property type="entry name" value="PULMONARY SURFACTANT-ASSOCIATED PROTEIN A"/>
    <property type="match status" value="1"/>
</dbReference>
<dbReference type="InterPro" id="IPR016187">
    <property type="entry name" value="CTDL_fold"/>
</dbReference>
<dbReference type="InterPro" id="IPR051077">
    <property type="entry name" value="Ca-dependent_lectin"/>
</dbReference>
<keyword evidence="3" id="KW-0964">Secreted</keyword>
<dbReference type="GO" id="GO:0005615">
    <property type="term" value="C:extracellular space"/>
    <property type="evidence" value="ECO:0007669"/>
    <property type="project" value="TreeGrafter"/>
</dbReference>
<dbReference type="Proteomes" id="UP000335636">
    <property type="component" value="Unassembled WGS sequence"/>
</dbReference>
<keyword evidence="15" id="KW-1015">Disulfide bond</keyword>
<protein>
    <recommendedName>
        <fullName evidence="2">Mannose-binding protein C</fullName>
    </recommendedName>
    <alternativeName>
        <fullName evidence="17">Mannan-binding protein</fullName>
    </alternativeName>
</protein>
<evidence type="ECO:0000256" key="4">
    <source>
        <dbReference type="ARBA" id="ARBA00022588"/>
    </source>
</evidence>
<evidence type="ECO:0000256" key="10">
    <source>
        <dbReference type="ARBA" id="ARBA00022875"/>
    </source>
</evidence>
<keyword evidence="7" id="KW-0677">Repeat</keyword>
<name>A0A5E4CBY3_MARMO</name>
<keyword evidence="5 19" id="KW-0732">Signal</keyword>
<evidence type="ECO:0000256" key="18">
    <source>
        <dbReference type="SAM" id="MobiDB-lite"/>
    </source>
</evidence>
<evidence type="ECO:0000256" key="14">
    <source>
        <dbReference type="ARBA" id="ARBA00023153"/>
    </source>
</evidence>
<keyword evidence="14" id="KW-1018">Complement activation lectin pathway</keyword>
<evidence type="ECO:0000256" key="8">
    <source>
        <dbReference type="ARBA" id="ARBA00022837"/>
    </source>
</evidence>
<dbReference type="Pfam" id="PF00059">
    <property type="entry name" value="Lectin_C"/>
    <property type="match status" value="1"/>
</dbReference>
<evidence type="ECO:0000256" key="16">
    <source>
        <dbReference type="ARBA" id="ARBA00023278"/>
    </source>
</evidence>
<feature type="compositionally biased region" description="Basic and acidic residues" evidence="18">
    <location>
        <begin position="46"/>
        <end position="57"/>
    </location>
</feature>
<reference evidence="21" key="2">
    <citation type="submission" date="2020-08" db="EMBL/GenBank/DDBJ databases">
        <authorList>
            <person name="Shumante A."/>
            <person name="Zimin A.V."/>
            <person name="Puiu D."/>
            <person name="Salzberg S.L."/>
        </authorList>
    </citation>
    <scope>NUCLEOTIDE SEQUENCE</scope>
    <source>
        <strain evidence="21">WC2-LM</strain>
        <tissue evidence="21">Liver</tissue>
    </source>
</reference>
<dbReference type="GO" id="GO:0001867">
    <property type="term" value="P:complement activation, lectin pathway"/>
    <property type="evidence" value="ECO:0007669"/>
    <property type="project" value="UniProtKB-KW"/>
</dbReference>
<keyword evidence="12" id="KW-0175">Coiled coil</keyword>
<evidence type="ECO:0000256" key="1">
    <source>
        <dbReference type="ARBA" id="ARBA00004613"/>
    </source>
</evidence>
<dbReference type="EMBL" id="CABDUW010001065">
    <property type="protein sequence ID" value="VTJ78352.1"/>
    <property type="molecule type" value="Genomic_DNA"/>
</dbReference>
<dbReference type="SUPFAM" id="SSF56436">
    <property type="entry name" value="C-type lectin-like"/>
    <property type="match status" value="1"/>
</dbReference>
<keyword evidence="11" id="KW-0465">Mannose-binding</keyword>
<evidence type="ECO:0000256" key="5">
    <source>
        <dbReference type="ARBA" id="ARBA00022729"/>
    </source>
</evidence>
<accession>A0A5E4CBY3</accession>
<feature type="region of interest" description="Disordered" evidence="18">
    <location>
        <begin position="45"/>
        <end position="93"/>
    </location>
</feature>
<sequence>MFLFLPFLLLLLSLVTLYTVTNREVQKTCPVMACIPPGMNGFPGKDGLDGAKGEKGEPGQGLRGFQGPPGNLGPAGPPGPPGSKGAVGKKGDPGTCPACDTSRAASERAAFKAELESIKKCKFSLLFFKHLKCYGFLSPKKLERSSSGTVAKQEILTVLRLCVPNSRPPWPPPNAEENQAIQSLVKDSAFLGITDKENEGQFVDMAGRRVTYRNWNKGEPNNTDSGEHCVLMLLDGTWNDATCSSSFMAVCKFPA</sequence>
<comment type="subcellular location">
    <subcellularLocation>
        <location evidence="1">Secreted</location>
    </subcellularLocation>
</comment>
<gene>
    <name evidence="21" type="ORF">GHT09_007339</name>
    <name evidence="22" type="ORF">MONAX_5E038924</name>
</gene>
<keyword evidence="8" id="KW-0106">Calcium</keyword>
<proteinExistence type="predicted"/>
<evidence type="ECO:0000256" key="7">
    <source>
        <dbReference type="ARBA" id="ARBA00022737"/>
    </source>
</evidence>
<keyword evidence="13" id="KW-0176">Collagen</keyword>
<dbReference type="InterPro" id="IPR016186">
    <property type="entry name" value="C-type_lectin-like/link_sf"/>
</dbReference>
<keyword evidence="16" id="KW-0379">Hydroxylation</keyword>
<evidence type="ECO:0000256" key="15">
    <source>
        <dbReference type="ARBA" id="ARBA00023157"/>
    </source>
</evidence>
<evidence type="ECO:0000313" key="23">
    <source>
        <dbReference type="Proteomes" id="UP000335636"/>
    </source>
</evidence>
<dbReference type="PANTHER" id="PTHR24024:SF34">
    <property type="entry name" value="MANNOSE-BINDING PROTEIN C"/>
    <property type="match status" value="1"/>
</dbReference>
<dbReference type="AlphaFoldDB" id="A0A5E4CBY3"/>
<dbReference type="PROSITE" id="PS50041">
    <property type="entry name" value="C_TYPE_LECTIN_2"/>
    <property type="match status" value="1"/>
</dbReference>
<evidence type="ECO:0000256" key="3">
    <source>
        <dbReference type="ARBA" id="ARBA00022525"/>
    </source>
</evidence>
<evidence type="ECO:0000259" key="20">
    <source>
        <dbReference type="PROSITE" id="PS50041"/>
    </source>
</evidence>
<keyword evidence="9" id="KW-0391">Immunity</keyword>
<feature type="signal peptide" evidence="19">
    <location>
        <begin position="1"/>
        <end position="17"/>
    </location>
</feature>
<evidence type="ECO:0000256" key="2">
    <source>
        <dbReference type="ARBA" id="ARBA00021805"/>
    </source>
</evidence>
<dbReference type="Pfam" id="PF01391">
    <property type="entry name" value="Collagen"/>
    <property type="match status" value="1"/>
</dbReference>
<dbReference type="SMART" id="SM00034">
    <property type="entry name" value="CLECT"/>
    <property type="match status" value="1"/>
</dbReference>
<keyword evidence="23" id="KW-1185">Reference proteome</keyword>
<evidence type="ECO:0000313" key="21">
    <source>
        <dbReference type="EMBL" id="KAF7481372.1"/>
    </source>
</evidence>
<keyword evidence="6" id="KW-0430">Lectin</keyword>
<evidence type="ECO:0000256" key="11">
    <source>
        <dbReference type="ARBA" id="ARBA00023035"/>
    </source>
</evidence>
<evidence type="ECO:0000256" key="9">
    <source>
        <dbReference type="ARBA" id="ARBA00022859"/>
    </source>
</evidence>
<dbReference type="InterPro" id="IPR018378">
    <property type="entry name" value="C-type_lectin_CS"/>
</dbReference>
<keyword evidence="4" id="KW-0399">Innate immunity</keyword>
<reference evidence="22 23" key="1">
    <citation type="submission" date="2019-04" db="EMBL/GenBank/DDBJ databases">
        <authorList>
            <person name="Alioto T."/>
            <person name="Alioto T."/>
        </authorList>
    </citation>
    <scope>NUCLEOTIDE SEQUENCE [LARGE SCALE GENOMIC DNA]</scope>
</reference>
<evidence type="ECO:0000256" key="13">
    <source>
        <dbReference type="ARBA" id="ARBA00023119"/>
    </source>
</evidence>
<dbReference type="GO" id="GO:0005581">
    <property type="term" value="C:collagen trimer"/>
    <property type="evidence" value="ECO:0007669"/>
    <property type="project" value="UniProtKB-KW"/>
</dbReference>
<dbReference type="GO" id="GO:0005771">
    <property type="term" value="C:multivesicular body"/>
    <property type="evidence" value="ECO:0007669"/>
    <property type="project" value="TreeGrafter"/>
</dbReference>